<dbReference type="FunFam" id="3.40.630.170:FF:000003">
    <property type="entry name" value="Glycylpeptide N-tetradecanoyltransferase"/>
    <property type="match status" value="1"/>
</dbReference>
<evidence type="ECO:0000256" key="5">
    <source>
        <dbReference type="ARBA" id="ARBA00022679"/>
    </source>
</evidence>
<dbReference type="InterPro" id="IPR000903">
    <property type="entry name" value="NMT"/>
</dbReference>
<dbReference type="Proteomes" id="UP000053477">
    <property type="component" value="Unassembled WGS sequence"/>
</dbReference>
<keyword evidence="13" id="KW-1185">Reference proteome</keyword>
<comment type="function">
    <text evidence="7">Adds a myristoyl group to the N-terminal glycine residue of certain cellular proteins.</text>
</comment>
<dbReference type="InterPro" id="IPR022678">
    <property type="entry name" value="NMT_CS"/>
</dbReference>
<dbReference type="Pfam" id="PF02799">
    <property type="entry name" value="NMT_C"/>
    <property type="match status" value="1"/>
</dbReference>
<evidence type="ECO:0000256" key="3">
    <source>
        <dbReference type="ARBA" id="ARBA00012923"/>
    </source>
</evidence>
<dbReference type="Pfam" id="PF01233">
    <property type="entry name" value="NMT"/>
    <property type="match status" value="1"/>
</dbReference>
<evidence type="ECO:0000313" key="12">
    <source>
        <dbReference type="EMBL" id="KLO13484.1"/>
    </source>
</evidence>
<dbReference type="PANTHER" id="PTHR11377">
    <property type="entry name" value="N-MYRISTOYL TRANSFERASE"/>
    <property type="match status" value="1"/>
</dbReference>
<evidence type="ECO:0000256" key="6">
    <source>
        <dbReference type="ARBA" id="ARBA00023315"/>
    </source>
</evidence>
<dbReference type="EMBL" id="KQ085958">
    <property type="protein sequence ID" value="KLO13484.1"/>
    <property type="molecule type" value="Genomic_DNA"/>
</dbReference>
<dbReference type="STRING" id="27342.A0A0H2RNQ1"/>
<comment type="subunit">
    <text evidence="2">Monomer.</text>
</comment>
<protein>
    <recommendedName>
        <fullName evidence="4 7">Glycylpeptide N-tetradecanoyltransferase</fullName>
        <ecNumber evidence="3 7">2.3.1.97</ecNumber>
    </recommendedName>
</protein>
<feature type="region of interest" description="Disordered" evidence="9">
    <location>
        <begin position="1"/>
        <end position="69"/>
    </location>
</feature>
<dbReference type="InterPro" id="IPR016181">
    <property type="entry name" value="Acyl_CoA_acyltransferase"/>
</dbReference>
<dbReference type="InterPro" id="IPR022677">
    <property type="entry name" value="NMT_C"/>
</dbReference>
<dbReference type="GO" id="GO:0005737">
    <property type="term" value="C:cytoplasm"/>
    <property type="evidence" value="ECO:0007669"/>
    <property type="project" value="TreeGrafter"/>
</dbReference>
<evidence type="ECO:0000313" key="13">
    <source>
        <dbReference type="Proteomes" id="UP000053477"/>
    </source>
</evidence>
<dbReference type="FunFam" id="3.40.630.30:FF:000042">
    <property type="entry name" value="Glycylpeptide N-tetradecanoyltransferase"/>
    <property type="match status" value="1"/>
</dbReference>
<feature type="compositionally biased region" description="Basic and acidic residues" evidence="9">
    <location>
        <begin position="1"/>
        <end position="25"/>
    </location>
</feature>
<evidence type="ECO:0000259" key="11">
    <source>
        <dbReference type="Pfam" id="PF02799"/>
    </source>
</evidence>
<evidence type="ECO:0000256" key="1">
    <source>
        <dbReference type="ARBA" id="ARBA00009469"/>
    </source>
</evidence>
<dbReference type="GO" id="GO:0004379">
    <property type="term" value="F:glycylpeptide N-tetradecanoyltransferase activity"/>
    <property type="evidence" value="ECO:0007669"/>
    <property type="project" value="UniProtKB-EC"/>
</dbReference>
<dbReference type="InterPro" id="IPR022676">
    <property type="entry name" value="NMT_N"/>
</dbReference>
<dbReference type="Gene3D" id="3.40.630.30">
    <property type="match status" value="2"/>
</dbReference>
<comment type="similarity">
    <text evidence="1 8">Belongs to the NMT family.</text>
</comment>
<proteinExistence type="inferred from homology"/>
<organism evidence="12 13">
    <name type="scientific">Schizopora paradoxa</name>
    <dbReference type="NCBI Taxonomy" id="27342"/>
    <lineage>
        <taxon>Eukaryota</taxon>
        <taxon>Fungi</taxon>
        <taxon>Dikarya</taxon>
        <taxon>Basidiomycota</taxon>
        <taxon>Agaricomycotina</taxon>
        <taxon>Agaricomycetes</taxon>
        <taxon>Hymenochaetales</taxon>
        <taxon>Schizoporaceae</taxon>
        <taxon>Schizopora</taxon>
    </lineage>
</organism>
<name>A0A0H2RNQ1_9AGAM</name>
<dbReference type="FunCoup" id="A0A0H2RNQ1">
    <property type="interactions" value="683"/>
</dbReference>
<evidence type="ECO:0000256" key="8">
    <source>
        <dbReference type="RuleBase" id="RU004178"/>
    </source>
</evidence>
<evidence type="ECO:0000256" key="4">
    <source>
        <dbReference type="ARBA" id="ARBA00022240"/>
    </source>
</evidence>
<feature type="compositionally biased region" description="Basic residues" evidence="9">
    <location>
        <begin position="47"/>
        <end position="58"/>
    </location>
</feature>
<dbReference type="PIRSF" id="PIRSF015892">
    <property type="entry name" value="N-myristl_transf"/>
    <property type="match status" value="1"/>
</dbReference>
<feature type="domain" description="Glycylpeptide N-tetradecanoyltransferase N-terminal" evidence="10">
    <location>
        <begin position="147"/>
        <end position="305"/>
    </location>
</feature>
<keyword evidence="5 7" id="KW-0808">Transferase</keyword>
<accession>A0A0H2RNQ1</accession>
<dbReference type="InParanoid" id="A0A0H2RNQ1"/>
<comment type="catalytic activity">
    <reaction evidence="7">
        <text>N-terminal glycyl-[protein] + tetradecanoyl-CoA = N-tetradecanoylglycyl-[protein] + CoA + H(+)</text>
        <dbReference type="Rhea" id="RHEA:15521"/>
        <dbReference type="Rhea" id="RHEA-COMP:12666"/>
        <dbReference type="Rhea" id="RHEA-COMP:12667"/>
        <dbReference type="ChEBI" id="CHEBI:15378"/>
        <dbReference type="ChEBI" id="CHEBI:57287"/>
        <dbReference type="ChEBI" id="CHEBI:57385"/>
        <dbReference type="ChEBI" id="CHEBI:64723"/>
        <dbReference type="ChEBI" id="CHEBI:133050"/>
        <dbReference type="EC" id="2.3.1.97"/>
    </reaction>
</comment>
<dbReference type="OrthoDB" id="60315at2759"/>
<evidence type="ECO:0000256" key="2">
    <source>
        <dbReference type="ARBA" id="ARBA00011245"/>
    </source>
</evidence>
<dbReference type="EC" id="2.3.1.97" evidence="3 7"/>
<dbReference type="PANTHER" id="PTHR11377:SF5">
    <property type="entry name" value="GLYCYLPEPTIDE N-TETRADECANOYLTRANSFERASE"/>
    <property type="match status" value="1"/>
</dbReference>
<sequence>MVNNGKEKAKDVVADDENEHSHSEDDRDEEEVENGPETAGTSTSAQKPKKKKKKKSKAAKLLNALKGNREVPQELVDTVMEKVREQEGHADESEVRAALEQLKIGGVMEGKAGLFGRGKKDMGDHKFWATQPVPHPEEGPPEADGYIEPAVPREQVRQEPYPLPKDFEWSFVDLNKPDELKEVYDLLSANYVEDDHATFRFRYSAEFLDWALKPPGFHKEWHVGVRVSSNKKLVGFIAGVPIALRIRGNAVRASEINYLCVHKKLRSKRLAPVLIKEVTRQCHLKGIFQAIYTGGVLLPTPVSTCRYFHRSINDRKLVDVGFTHIPRNSTMARLQRLHKLATAPTLVNAGLREMHNKDVPQVAELFTRYMHRFQLSPIMDHDEIRHQFLSGLGDGDAPKDFKGKRDRQVVWAYVVENPTTHKITDFFTFYYLPSTVMQSIKHDTVEAAYLFYYATDVAFQEGAEEDGRVKKRLNELLGDALIIAGLAGFDVFNALSLMDNMKFVEDLKFGKGDGLLNYYLYNWRTSPVSGINQVGDVPPGKGVGVVML</sequence>
<evidence type="ECO:0000256" key="9">
    <source>
        <dbReference type="SAM" id="MobiDB-lite"/>
    </source>
</evidence>
<reference evidence="12 13" key="1">
    <citation type="submission" date="2015-04" db="EMBL/GenBank/DDBJ databases">
        <title>Complete genome sequence of Schizopora paradoxa KUC8140, a cosmopolitan wood degrader in East Asia.</title>
        <authorList>
            <consortium name="DOE Joint Genome Institute"/>
            <person name="Min B."/>
            <person name="Park H."/>
            <person name="Jang Y."/>
            <person name="Kim J.-J."/>
            <person name="Kim K.H."/>
            <person name="Pangilinan J."/>
            <person name="Lipzen A."/>
            <person name="Riley R."/>
            <person name="Grigoriev I.V."/>
            <person name="Spatafora J.W."/>
            <person name="Choi I.-G."/>
        </authorList>
    </citation>
    <scope>NUCLEOTIDE SEQUENCE [LARGE SCALE GENOMIC DNA]</scope>
    <source>
        <strain evidence="12 13">KUC8140</strain>
    </source>
</reference>
<dbReference type="SUPFAM" id="SSF55729">
    <property type="entry name" value="Acyl-CoA N-acyltransferases (Nat)"/>
    <property type="match status" value="2"/>
</dbReference>
<evidence type="ECO:0000259" key="10">
    <source>
        <dbReference type="Pfam" id="PF01233"/>
    </source>
</evidence>
<feature type="domain" description="Glycylpeptide N-tetradecanoyltransferase C-terminal" evidence="11">
    <location>
        <begin position="319"/>
        <end position="546"/>
    </location>
</feature>
<dbReference type="PROSITE" id="PS00976">
    <property type="entry name" value="NMT_2"/>
    <property type="match status" value="1"/>
</dbReference>
<evidence type="ECO:0000256" key="7">
    <source>
        <dbReference type="RuleBase" id="RU000586"/>
    </source>
</evidence>
<keyword evidence="6 7" id="KW-0012">Acyltransferase</keyword>
<gene>
    <name evidence="12" type="ORF">SCHPADRAFT_904073</name>
</gene>
<dbReference type="AlphaFoldDB" id="A0A0H2RNQ1"/>